<evidence type="ECO:0000313" key="5">
    <source>
        <dbReference type="Proteomes" id="UP000054350"/>
    </source>
</evidence>
<feature type="signal peptide" evidence="3">
    <location>
        <begin position="1"/>
        <end position="17"/>
    </location>
</feature>
<dbReference type="Proteomes" id="UP000054350">
    <property type="component" value="Unassembled WGS sequence"/>
</dbReference>
<evidence type="ECO:0000256" key="3">
    <source>
        <dbReference type="SAM" id="SignalP"/>
    </source>
</evidence>
<accession>A0A0L0TBW4</accession>
<evidence type="ECO:0000256" key="2">
    <source>
        <dbReference type="SAM" id="Phobius"/>
    </source>
</evidence>
<keyword evidence="5" id="KW-1185">Reference proteome</keyword>
<keyword evidence="2" id="KW-1133">Transmembrane helix</keyword>
<dbReference type="EMBL" id="GG745377">
    <property type="protein sequence ID" value="KNE72190.1"/>
    <property type="molecule type" value="Genomic_DNA"/>
</dbReference>
<protein>
    <recommendedName>
        <fullName evidence="6">Mid2 domain-containing protein</fullName>
    </recommendedName>
</protein>
<keyword evidence="2" id="KW-0812">Transmembrane</keyword>
<feature type="chain" id="PRO_5005548713" description="Mid2 domain-containing protein" evidence="3">
    <location>
        <begin position="18"/>
        <end position="247"/>
    </location>
</feature>
<name>A0A0L0TBW4_ALLM3</name>
<reference evidence="4 5" key="1">
    <citation type="submission" date="2009-11" db="EMBL/GenBank/DDBJ databases">
        <title>Annotation of Allomyces macrogynus ATCC 38327.</title>
        <authorList>
            <consortium name="The Broad Institute Genome Sequencing Platform"/>
            <person name="Russ C."/>
            <person name="Cuomo C."/>
            <person name="Burger G."/>
            <person name="Gray M.W."/>
            <person name="Holland P.W.H."/>
            <person name="King N."/>
            <person name="Lang F.B.F."/>
            <person name="Roger A.J."/>
            <person name="Ruiz-Trillo I."/>
            <person name="Young S.K."/>
            <person name="Zeng Q."/>
            <person name="Gargeya S."/>
            <person name="Fitzgerald M."/>
            <person name="Haas B."/>
            <person name="Abouelleil A."/>
            <person name="Alvarado L."/>
            <person name="Arachchi H.M."/>
            <person name="Berlin A."/>
            <person name="Chapman S.B."/>
            <person name="Gearin G."/>
            <person name="Goldberg J."/>
            <person name="Griggs A."/>
            <person name="Gujja S."/>
            <person name="Hansen M."/>
            <person name="Heiman D."/>
            <person name="Howarth C."/>
            <person name="Larimer J."/>
            <person name="Lui A."/>
            <person name="MacDonald P.J.P."/>
            <person name="McCowen C."/>
            <person name="Montmayeur A."/>
            <person name="Murphy C."/>
            <person name="Neiman D."/>
            <person name="Pearson M."/>
            <person name="Priest M."/>
            <person name="Roberts A."/>
            <person name="Saif S."/>
            <person name="Shea T."/>
            <person name="Sisk P."/>
            <person name="Stolte C."/>
            <person name="Sykes S."/>
            <person name="Wortman J."/>
            <person name="Nusbaum C."/>
            <person name="Birren B."/>
        </authorList>
    </citation>
    <scope>NUCLEOTIDE SEQUENCE [LARGE SCALE GENOMIC DNA]</scope>
    <source>
        <strain evidence="4 5">ATCC 38327</strain>
    </source>
</reference>
<keyword evidence="3" id="KW-0732">Signal</keyword>
<sequence length="247" mass="24074">MLALLLLAVATAAAASAGPAASDLSLRRRAPQVVNIPSGVEGVISSLLPTATAKPAPASSSGGGAAKSTPAPTATGTSKSSGTTIKSVVTVTAAPTSTAATAVTVTTTLGSTATATPTPTADAGFFSKITSNPTILYSVIGGGAAILLGGAVAAYCCCCKKKRDSVTAPGPGYPAPAAVASPYGGAAPVPPFAGGHGANLGHPTRDVRGEHMRPHLDRMAMSDVGAAPPSHHGGSDVWLRHAVSEYS</sequence>
<dbReference type="VEuPathDB" id="FungiDB:AMAG_20555"/>
<gene>
    <name evidence="4" type="ORF">AMAG_20555</name>
</gene>
<reference evidence="5" key="2">
    <citation type="submission" date="2009-11" db="EMBL/GenBank/DDBJ databases">
        <title>The Genome Sequence of Allomyces macrogynus strain ATCC 38327.</title>
        <authorList>
            <consortium name="The Broad Institute Genome Sequencing Platform"/>
            <person name="Russ C."/>
            <person name="Cuomo C."/>
            <person name="Shea T."/>
            <person name="Young S.K."/>
            <person name="Zeng Q."/>
            <person name="Koehrsen M."/>
            <person name="Haas B."/>
            <person name="Borodovsky M."/>
            <person name="Guigo R."/>
            <person name="Alvarado L."/>
            <person name="Berlin A."/>
            <person name="Borenstein D."/>
            <person name="Chen Z."/>
            <person name="Engels R."/>
            <person name="Freedman E."/>
            <person name="Gellesch M."/>
            <person name="Goldberg J."/>
            <person name="Griggs A."/>
            <person name="Gujja S."/>
            <person name="Heiman D."/>
            <person name="Hepburn T."/>
            <person name="Howarth C."/>
            <person name="Jen D."/>
            <person name="Larson L."/>
            <person name="Lewis B."/>
            <person name="Mehta T."/>
            <person name="Park D."/>
            <person name="Pearson M."/>
            <person name="Roberts A."/>
            <person name="Saif S."/>
            <person name="Shenoy N."/>
            <person name="Sisk P."/>
            <person name="Stolte C."/>
            <person name="Sykes S."/>
            <person name="Walk T."/>
            <person name="White J."/>
            <person name="Yandava C."/>
            <person name="Burger G."/>
            <person name="Gray M.W."/>
            <person name="Holland P.W.H."/>
            <person name="King N."/>
            <person name="Lang F.B.F."/>
            <person name="Roger A.J."/>
            <person name="Ruiz-Trillo I."/>
            <person name="Lander E."/>
            <person name="Nusbaum C."/>
        </authorList>
    </citation>
    <scope>NUCLEOTIDE SEQUENCE [LARGE SCALE GENOMIC DNA]</scope>
    <source>
        <strain evidence="5">ATCC 38327</strain>
    </source>
</reference>
<feature type="transmembrane region" description="Helical" evidence="2">
    <location>
        <begin position="135"/>
        <end position="157"/>
    </location>
</feature>
<evidence type="ECO:0008006" key="6">
    <source>
        <dbReference type="Google" id="ProtNLM"/>
    </source>
</evidence>
<keyword evidence="2" id="KW-0472">Membrane</keyword>
<evidence type="ECO:0000313" key="4">
    <source>
        <dbReference type="EMBL" id="KNE72190.1"/>
    </source>
</evidence>
<organism evidence="4 5">
    <name type="scientific">Allomyces macrogynus (strain ATCC 38327)</name>
    <name type="common">Allomyces javanicus var. macrogynus</name>
    <dbReference type="NCBI Taxonomy" id="578462"/>
    <lineage>
        <taxon>Eukaryota</taxon>
        <taxon>Fungi</taxon>
        <taxon>Fungi incertae sedis</taxon>
        <taxon>Blastocladiomycota</taxon>
        <taxon>Blastocladiomycetes</taxon>
        <taxon>Blastocladiales</taxon>
        <taxon>Blastocladiaceae</taxon>
        <taxon>Allomyces</taxon>
    </lineage>
</organism>
<feature type="region of interest" description="Disordered" evidence="1">
    <location>
        <begin position="55"/>
        <end position="81"/>
    </location>
</feature>
<dbReference type="AlphaFoldDB" id="A0A0L0TBW4"/>
<proteinExistence type="predicted"/>
<evidence type="ECO:0000256" key="1">
    <source>
        <dbReference type="SAM" id="MobiDB-lite"/>
    </source>
</evidence>